<gene>
    <name evidence="2" type="ORF">EcCFBP13530_00940</name>
</gene>
<feature type="signal peptide" evidence="1">
    <location>
        <begin position="1"/>
        <end position="20"/>
    </location>
</feature>
<comment type="caution">
    <text evidence="2">The sequence shown here is derived from an EMBL/GenBank/DDBJ whole genome shotgun (WGS) entry which is preliminary data.</text>
</comment>
<evidence type="ECO:0000256" key="1">
    <source>
        <dbReference type="SAM" id="SignalP"/>
    </source>
</evidence>
<organism evidence="2 3">
    <name type="scientific">Enterobacter cancerogenus</name>
    <dbReference type="NCBI Taxonomy" id="69218"/>
    <lineage>
        <taxon>Bacteria</taxon>
        <taxon>Pseudomonadati</taxon>
        <taxon>Pseudomonadota</taxon>
        <taxon>Gammaproteobacteria</taxon>
        <taxon>Enterobacterales</taxon>
        <taxon>Enterobacteriaceae</taxon>
        <taxon>Enterobacter</taxon>
        <taxon>Enterobacter cloacae complex</taxon>
    </lineage>
</organism>
<proteinExistence type="predicted"/>
<sequence length="715" mass="81110">MLIRKTGMLLTLLFSTHAFASVEMDYCPWGTENCVLTSPPFLSMANDTRDNLLRLTADRAHIAITTQTEPTDISRSRDYYFAFHLDDWYSHPYTKDAEPALNPVLDEQLKALNLTNDILSAAEFRDDDSSDRFASNNIDAFSPFFAAILADGALTSEQRTVLAEARLLATGNDYNQKRISELPLPENSVAAQYRDYLLGANSFYTGTYLTATEFFTKLKDAKHPWLAETATYMLMRTALNQSSAHANGHYGEFNVNNIAGDAALEALSWADVYLKQWPDGKYAASTRGLLRRINWYLKDWDSLAKLYETEMQQAKTAEQLVALVAENDAKLQSKDLTQQQALFISAPGAPVITFTQILRLLREQARGDDAVPVDDALLEKIKPDFEASQNLPLWNYLVLSQHYFQQNYQSIVDAIVPATAPSETLLSFSEQVLYGKALMMLNQWPTARKHWLNLLALNPDFEQQQYLQANLAAAEVYDNHTDRIFMPDSHVTNLRYRSLVLKTVASPQLLRQQAKQGPNKEEQTIALHTLLLKDLINGKYKEWLDDIALQSHILQPVIAKNFSDVNLAVFDWDGTDAEENYFCPALKETVITLSKKPQDAHALNCLGEFFRTTRVQIDLRSELYGNDVLDDAVSEADPPGTEGRQSYYQQIITDPKAEHEDKSFALYRAIMCYSPSGYNDCGGEDVDKLQRKGWFNQLKTQYPGSPWAQKLKYYW</sequence>
<feature type="chain" id="PRO_5044277480" description="Tetratricopeptide repeat protein" evidence="1">
    <location>
        <begin position="21"/>
        <end position="715"/>
    </location>
</feature>
<dbReference type="Proteomes" id="UP000306327">
    <property type="component" value="Unassembled WGS sequence"/>
</dbReference>
<evidence type="ECO:0000313" key="3">
    <source>
        <dbReference type="Proteomes" id="UP000306327"/>
    </source>
</evidence>
<reference evidence="2 3" key="1">
    <citation type="journal article" date="2019" name="Sci. Rep.">
        <title>Differences in resource use lead to coexistence of seed-transmitted microbial populations.</title>
        <authorList>
            <person name="Torres-Cortes G."/>
            <person name="Garcia B.J."/>
            <person name="Compant S."/>
            <person name="Rezki S."/>
            <person name="Jones P."/>
            <person name="Preveaux A."/>
            <person name="Briand M."/>
            <person name="Roulet A."/>
            <person name="Bouchez O."/>
            <person name="Jacobson D."/>
            <person name="Barret M."/>
        </authorList>
    </citation>
    <scope>NUCLEOTIDE SEQUENCE [LARGE SCALE GENOMIC DNA]</scope>
    <source>
        <strain evidence="2 3">CFBP13530</strain>
    </source>
</reference>
<accession>A0AB38P7E9</accession>
<dbReference type="RefSeq" id="WP_137271703.1">
    <property type="nucleotide sequence ID" value="NZ_QGAL01000001.1"/>
</dbReference>
<keyword evidence="1" id="KW-0732">Signal</keyword>
<name>A0AB38P7E9_9ENTR</name>
<protein>
    <recommendedName>
        <fullName evidence="4">Tetratricopeptide repeat protein</fullName>
    </recommendedName>
</protein>
<dbReference type="AlphaFoldDB" id="A0AB38P7E9"/>
<evidence type="ECO:0000313" key="2">
    <source>
        <dbReference type="EMBL" id="TKK22764.1"/>
    </source>
</evidence>
<evidence type="ECO:0008006" key="4">
    <source>
        <dbReference type="Google" id="ProtNLM"/>
    </source>
</evidence>
<dbReference type="EMBL" id="QGAL01000001">
    <property type="protein sequence ID" value="TKK22764.1"/>
    <property type="molecule type" value="Genomic_DNA"/>
</dbReference>